<sequence length="175" mass="20089">MDKRLRWNRMVVIFMLSYAVFCYNLSFCWALNIEGMALLKFKERVSKDPFNALLSWNFSDGGSDSCSWFGVECSDDKIVTLNLRDLCLEGKLAPELRQLTYLKSIILRNNLFWGTIPEEIGELRELEVLDLGNNNFSGSLPSNFDKKLSLSILLLDNNKYLSSIPPEIYDVKIVS</sequence>
<dbReference type="EMBL" id="JBFOLK010000012">
    <property type="protein sequence ID" value="KAL2470997.1"/>
    <property type="molecule type" value="Genomic_DNA"/>
</dbReference>
<proteinExistence type="predicted"/>
<dbReference type="Pfam" id="PF08263">
    <property type="entry name" value="LRRNT_2"/>
    <property type="match status" value="1"/>
</dbReference>
<keyword evidence="11" id="KW-1185">Reference proteome</keyword>
<dbReference type="InterPro" id="IPR013210">
    <property type="entry name" value="LRR_N_plant-typ"/>
</dbReference>
<keyword evidence="7" id="KW-0472">Membrane</keyword>
<evidence type="ECO:0000256" key="6">
    <source>
        <dbReference type="ARBA" id="ARBA00022989"/>
    </source>
</evidence>
<keyword evidence="6" id="KW-1133">Transmembrane helix</keyword>
<dbReference type="InterPro" id="IPR001611">
    <property type="entry name" value="Leu-rich_rpt"/>
</dbReference>
<protein>
    <submittedName>
        <fullName evidence="10">Leucine-rich repeat protein kinase family protein</fullName>
    </submittedName>
</protein>
<evidence type="ECO:0000259" key="9">
    <source>
        <dbReference type="PROSITE" id="PS50926"/>
    </source>
</evidence>
<gene>
    <name evidence="10" type="ORF">Adt_39133</name>
</gene>
<dbReference type="InterPro" id="IPR002792">
    <property type="entry name" value="TRAM_dom"/>
</dbReference>
<evidence type="ECO:0000256" key="7">
    <source>
        <dbReference type="ARBA" id="ARBA00023136"/>
    </source>
</evidence>
<reference evidence="11" key="1">
    <citation type="submission" date="2024-07" db="EMBL/GenBank/DDBJ databases">
        <title>Two chromosome-level genome assemblies of Korean endemic species Abeliophyllum distichum and Forsythia ovata (Oleaceae).</title>
        <authorList>
            <person name="Jang H."/>
        </authorList>
    </citation>
    <scope>NUCLEOTIDE SEQUENCE [LARGE SCALE GENOMIC DNA]</scope>
</reference>
<comment type="subcellular location">
    <subcellularLocation>
        <location evidence="8">Endomembrane system</location>
        <topology evidence="8">Single-pass membrane protein</topology>
    </subcellularLocation>
    <subcellularLocation>
        <location evidence="1">Membrane</location>
        <topology evidence="1">Single-pass type I membrane protein</topology>
    </subcellularLocation>
</comment>
<evidence type="ECO:0000256" key="4">
    <source>
        <dbReference type="ARBA" id="ARBA00022729"/>
    </source>
</evidence>
<evidence type="ECO:0000256" key="2">
    <source>
        <dbReference type="ARBA" id="ARBA00022614"/>
    </source>
</evidence>
<keyword evidence="4" id="KW-0732">Signal</keyword>
<evidence type="ECO:0000256" key="1">
    <source>
        <dbReference type="ARBA" id="ARBA00004479"/>
    </source>
</evidence>
<dbReference type="PROSITE" id="PS50926">
    <property type="entry name" value="TRAM"/>
    <property type="match status" value="1"/>
</dbReference>
<dbReference type="SUPFAM" id="SSF52058">
    <property type="entry name" value="L domain-like"/>
    <property type="match status" value="1"/>
</dbReference>
<evidence type="ECO:0000256" key="5">
    <source>
        <dbReference type="ARBA" id="ARBA00022737"/>
    </source>
</evidence>
<name>A0ABD1Q474_9LAMI</name>
<keyword evidence="3" id="KW-0812">Transmembrane</keyword>
<dbReference type="Pfam" id="PF00560">
    <property type="entry name" value="LRR_1"/>
    <property type="match status" value="2"/>
</dbReference>
<evidence type="ECO:0000256" key="8">
    <source>
        <dbReference type="ARBA" id="ARBA00037847"/>
    </source>
</evidence>
<accession>A0ABD1Q474</accession>
<dbReference type="GO" id="GO:0016301">
    <property type="term" value="F:kinase activity"/>
    <property type="evidence" value="ECO:0007669"/>
    <property type="project" value="UniProtKB-KW"/>
</dbReference>
<dbReference type="FunFam" id="3.80.10.10:FF:000400">
    <property type="entry name" value="Nuclear pore complex protein NUP107"/>
    <property type="match status" value="1"/>
</dbReference>
<dbReference type="Gene3D" id="3.80.10.10">
    <property type="entry name" value="Ribonuclease Inhibitor"/>
    <property type="match status" value="1"/>
</dbReference>
<evidence type="ECO:0000313" key="11">
    <source>
        <dbReference type="Proteomes" id="UP001604336"/>
    </source>
</evidence>
<keyword evidence="5" id="KW-0677">Repeat</keyword>
<dbReference type="PANTHER" id="PTHR46084:SF14">
    <property type="entry name" value="PROTEIN KINASE DOMAIN-CONTAINING PROTEIN"/>
    <property type="match status" value="1"/>
</dbReference>
<keyword evidence="2" id="KW-0433">Leucine-rich repeat</keyword>
<dbReference type="AlphaFoldDB" id="A0ABD1Q474"/>
<dbReference type="Proteomes" id="UP001604336">
    <property type="component" value="Unassembled WGS sequence"/>
</dbReference>
<keyword evidence="10" id="KW-0808">Transferase</keyword>
<dbReference type="PANTHER" id="PTHR46084">
    <property type="entry name" value="PROTEIN MALE DISCOVERER 2"/>
    <property type="match status" value="1"/>
</dbReference>
<keyword evidence="10" id="KW-0418">Kinase</keyword>
<organism evidence="10 11">
    <name type="scientific">Abeliophyllum distichum</name>
    <dbReference type="NCBI Taxonomy" id="126358"/>
    <lineage>
        <taxon>Eukaryota</taxon>
        <taxon>Viridiplantae</taxon>
        <taxon>Streptophyta</taxon>
        <taxon>Embryophyta</taxon>
        <taxon>Tracheophyta</taxon>
        <taxon>Spermatophyta</taxon>
        <taxon>Magnoliopsida</taxon>
        <taxon>eudicotyledons</taxon>
        <taxon>Gunneridae</taxon>
        <taxon>Pentapetalae</taxon>
        <taxon>asterids</taxon>
        <taxon>lamiids</taxon>
        <taxon>Lamiales</taxon>
        <taxon>Oleaceae</taxon>
        <taxon>Forsythieae</taxon>
        <taxon>Abeliophyllum</taxon>
    </lineage>
</organism>
<evidence type="ECO:0000313" key="10">
    <source>
        <dbReference type="EMBL" id="KAL2470997.1"/>
    </source>
</evidence>
<comment type="caution">
    <text evidence="10">The sequence shown here is derived from an EMBL/GenBank/DDBJ whole genome shotgun (WGS) entry which is preliminary data.</text>
</comment>
<feature type="domain" description="TRAM" evidence="9">
    <location>
        <begin position="117"/>
        <end position="175"/>
    </location>
</feature>
<dbReference type="GO" id="GO:0012505">
    <property type="term" value="C:endomembrane system"/>
    <property type="evidence" value="ECO:0007669"/>
    <property type="project" value="UniProtKB-SubCell"/>
</dbReference>
<dbReference type="InterPro" id="IPR032675">
    <property type="entry name" value="LRR_dom_sf"/>
</dbReference>
<evidence type="ECO:0000256" key="3">
    <source>
        <dbReference type="ARBA" id="ARBA00022692"/>
    </source>
</evidence>